<keyword evidence="3" id="KW-1185">Reference proteome</keyword>
<reference evidence="2" key="1">
    <citation type="submission" date="2022-07" db="EMBL/GenBank/DDBJ databases">
        <title>Draft genome sequence of Zalerion maritima ATCC 34329, a (micro)plastics degrading marine fungus.</title>
        <authorList>
            <person name="Paco A."/>
            <person name="Goncalves M.F.M."/>
            <person name="Rocha-Santos T.A.P."/>
            <person name="Alves A."/>
        </authorList>
    </citation>
    <scope>NUCLEOTIDE SEQUENCE</scope>
    <source>
        <strain evidence="2">ATCC 34329</strain>
    </source>
</reference>
<name>A0AAD5RM70_9PEZI</name>
<comment type="caution">
    <text evidence="2">The sequence shown here is derived from an EMBL/GenBank/DDBJ whole genome shotgun (WGS) entry which is preliminary data.</text>
</comment>
<dbReference type="Proteomes" id="UP001201980">
    <property type="component" value="Unassembled WGS sequence"/>
</dbReference>
<dbReference type="EMBL" id="JAKWBI020000230">
    <property type="protein sequence ID" value="KAJ2898471.1"/>
    <property type="molecule type" value="Genomic_DNA"/>
</dbReference>
<dbReference type="AlphaFoldDB" id="A0AAD5RM70"/>
<feature type="region of interest" description="Disordered" evidence="1">
    <location>
        <begin position="102"/>
        <end position="130"/>
    </location>
</feature>
<sequence length="157" mass="16881">MAYIICDRHIIYSQRRIRVTSESSQKTETTPRKDGRPATTALPPPPPPPLDAPLWNIALPHLLAAVGTALTHGTNTMMTDAGATNERMKSLAEGLVEHIFPGHEHPYSKSQSPSSSSPSSRGGGGGKVAQAATRLLYTPCAFPLQLPRRGKEIARHA</sequence>
<gene>
    <name evidence="2" type="ORF">MKZ38_003925</name>
</gene>
<evidence type="ECO:0000313" key="3">
    <source>
        <dbReference type="Proteomes" id="UP001201980"/>
    </source>
</evidence>
<proteinExistence type="predicted"/>
<feature type="compositionally biased region" description="Low complexity" evidence="1">
    <location>
        <begin position="108"/>
        <end position="120"/>
    </location>
</feature>
<protein>
    <submittedName>
        <fullName evidence="2">Uncharacterized protein</fullName>
    </submittedName>
</protein>
<accession>A0AAD5RM70</accession>
<evidence type="ECO:0000313" key="2">
    <source>
        <dbReference type="EMBL" id="KAJ2898471.1"/>
    </source>
</evidence>
<feature type="compositionally biased region" description="Pro residues" evidence="1">
    <location>
        <begin position="42"/>
        <end position="51"/>
    </location>
</feature>
<feature type="region of interest" description="Disordered" evidence="1">
    <location>
        <begin position="17"/>
        <end position="53"/>
    </location>
</feature>
<organism evidence="2 3">
    <name type="scientific">Zalerion maritima</name>
    <dbReference type="NCBI Taxonomy" id="339359"/>
    <lineage>
        <taxon>Eukaryota</taxon>
        <taxon>Fungi</taxon>
        <taxon>Dikarya</taxon>
        <taxon>Ascomycota</taxon>
        <taxon>Pezizomycotina</taxon>
        <taxon>Sordariomycetes</taxon>
        <taxon>Lulworthiomycetidae</taxon>
        <taxon>Lulworthiales</taxon>
        <taxon>Lulworthiaceae</taxon>
        <taxon>Zalerion</taxon>
    </lineage>
</organism>
<evidence type="ECO:0000256" key="1">
    <source>
        <dbReference type="SAM" id="MobiDB-lite"/>
    </source>
</evidence>